<dbReference type="InterPro" id="IPR039057">
    <property type="entry name" value="Spo22/ZIP4"/>
</dbReference>
<dbReference type="GO" id="GO:0051321">
    <property type="term" value="P:meiotic cell cycle"/>
    <property type="evidence" value="ECO:0007669"/>
    <property type="project" value="UniProtKB-KW"/>
</dbReference>
<dbReference type="PANTHER" id="PTHR40375">
    <property type="entry name" value="SPORULATION-SPECIFIC PROTEIN 22"/>
    <property type="match status" value="1"/>
</dbReference>
<dbReference type="EMBL" id="FJUW01000001">
    <property type="protein sequence ID" value="CZS87990.1"/>
    <property type="molecule type" value="Genomic_DNA"/>
</dbReference>
<dbReference type="STRING" id="914237.A0A1E1JQS0"/>
<protein>
    <submittedName>
        <fullName evidence="2">Related to SPO22 Protein involved in completion of nuclear divisions during meiosis</fullName>
    </submittedName>
</protein>
<dbReference type="Pfam" id="PF08631">
    <property type="entry name" value="SPO22"/>
    <property type="match status" value="1"/>
</dbReference>
<dbReference type="PANTHER" id="PTHR40375:SF2">
    <property type="entry name" value="SPORULATION-SPECIFIC PROTEIN 22"/>
    <property type="match status" value="1"/>
</dbReference>
<evidence type="ECO:0000313" key="3">
    <source>
        <dbReference type="Proteomes" id="UP000178129"/>
    </source>
</evidence>
<dbReference type="Proteomes" id="UP000178129">
    <property type="component" value="Unassembled WGS sequence"/>
</dbReference>
<evidence type="ECO:0000313" key="2">
    <source>
        <dbReference type="EMBL" id="CZS87990.1"/>
    </source>
</evidence>
<dbReference type="InParanoid" id="A0A1E1JQS0"/>
<dbReference type="AlphaFoldDB" id="A0A1E1JQS0"/>
<proteinExistence type="predicted"/>
<gene>
    <name evidence="2" type="ORF">RCO7_00959</name>
</gene>
<organism evidence="2 3">
    <name type="scientific">Rhynchosporium graminicola</name>
    <dbReference type="NCBI Taxonomy" id="2792576"/>
    <lineage>
        <taxon>Eukaryota</taxon>
        <taxon>Fungi</taxon>
        <taxon>Dikarya</taxon>
        <taxon>Ascomycota</taxon>
        <taxon>Pezizomycotina</taxon>
        <taxon>Leotiomycetes</taxon>
        <taxon>Helotiales</taxon>
        <taxon>Ploettnerulaceae</taxon>
        <taxon>Rhynchosporium</taxon>
    </lineage>
</organism>
<accession>A0A1E1JQS0</accession>
<reference evidence="3" key="1">
    <citation type="submission" date="2016-03" db="EMBL/GenBank/DDBJ databases">
        <authorList>
            <person name="Ploux O."/>
        </authorList>
    </citation>
    <scope>NUCLEOTIDE SEQUENCE [LARGE SCALE GENOMIC DNA]</scope>
    <source>
        <strain evidence="3">UK7</strain>
    </source>
</reference>
<name>A0A1E1JQS0_9HELO</name>
<keyword evidence="3" id="KW-1185">Reference proteome</keyword>
<dbReference type="InterPro" id="IPR013940">
    <property type="entry name" value="Spo22/ZIP4/TEX11"/>
</dbReference>
<dbReference type="GO" id="GO:0090173">
    <property type="term" value="P:regulation of synaptonemal complex assembly"/>
    <property type="evidence" value="ECO:0007669"/>
    <property type="project" value="InterPro"/>
</dbReference>
<evidence type="ECO:0000256" key="1">
    <source>
        <dbReference type="ARBA" id="ARBA00023254"/>
    </source>
</evidence>
<comment type="caution">
    <text evidence="2">The sequence shown here is derived from an EMBL/GenBank/DDBJ whole genome shotgun (WGS) entry which is preliminary data.</text>
</comment>
<keyword evidence="1" id="KW-0469">Meiosis</keyword>
<sequence>MAPAQAPRLVKDQRLKNILAYAGELEAALPAAIATRTSTSTAHELEKQISNFPENLSISVSAKCDELDRSGTKIWNLCTRLRRDYDSNKPQEMPTLLLLARVYSFLMLDCAHSSGKSTGPNLVRIMKIGLKAAKNCVCSKQNVVALKVLGRISAYEGLLQKNKDLDTEEREVCERLVVEYYILRTAVSWHQEEFNTAEHMFAKSMAAKHVFDPGTAESLADILYEMGKDLLAKQKYPMAVKWLERAEGVLDGQEPDRLSMDASELRTSILQSLIKALLATKEPESTQRARGLVSLLERDLGDKLVVLLLKLEVLSAPTTDNVIAFDSPSYLDLVQRMIRKVVLNDGNFKLIMSHIRKLNDKSPSLATKALDDFLILRIVHEEREEWFEKALVTRLWIAASQSDNSDSLAQIEDLFSTLVASSTKPASPAATLAAHTLLWKRIEANCAIGQYEVAEKWCHLAMHKIFAKSGELNMARLSRKLLICALSKKDIESARGIFSSMPSAAQNEAMSRFLMYKIAIRCDEEELAAECLQIINAASPNDPKLLYACVLEAQQAGNKRQTLAALRLVLDKSTYETAAVNLASLLRLTITLTVQTLDDAAKNRSDPTEFDTTLEKLCAMYETGCAAARKARVVKGQANATWTIDELQWFSKNSYNLVIKHLVVWDLSHLLRMLVCCIDFIDQYPKDMNQQMNDDLSLRRMFCDFMTATSLVSLARGEDNVETQLQYFLRLRKHVKSFDAQLQDKAGNLEDDAEADLRKKLSILAAFDFEAACKLKAWDDLGEIVLKAEACKSTQVFEIMADIIMCSEASDTVLVHTIKKIINEMWGTGLVDISKLARYLRCMIHITITDSTDIAGGLLDHVYEYAKAASETEQLFPAEELEWVVTTAFNRAVDFFCAGDDQTAKDWAGKALNIAQCCADGGGLERLLQSKLLELNLGP</sequence>
<dbReference type="FunCoup" id="A0A1E1JQS0">
    <property type="interactions" value="34"/>
</dbReference>